<evidence type="ECO:0000313" key="5">
    <source>
        <dbReference type="Proteomes" id="UP000807159"/>
    </source>
</evidence>
<dbReference type="GO" id="GO:0005737">
    <property type="term" value="C:cytoplasm"/>
    <property type="evidence" value="ECO:0007669"/>
    <property type="project" value="TreeGrafter"/>
</dbReference>
<dbReference type="PANTHER" id="PTHR43381:SF20">
    <property type="entry name" value="TRANSLATION INITIATION FACTOR IF-2, MITOCHONDRIAL"/>
    <property type="match status" value="1"/>
</dbReference>
<evidence type="ECO:0000313" key="4">
    <source>
        <dbReference type="EMBL" id="KAH8513312.1"/>
    </source>
</evidence>
<keyword evidence="5" id="KW-1185">Reference proteome</keyword>
<evidence type="ECO:0000259" key="3">
    <source>
        <dbReference type="Pfam" id="PF22042"/>
    </source>
</evidence>
<dbReference type="SUPFAM" id="SSF50447">
    <property type="entry name" value="Translation proteins"/>
    <property type="match status" value="1"/>
</dbReference>
<name>A0A8T2Z8H1_POPDE</name>
<accession>A0A8T2Z8H1</accession>
<evidence type="ECO:0000256" key="2">
    <source>
        <dbReference type="ARBA" id="ARBA00023134"/>
    </source>
</evidence>
<dbReference type="Gene3D" id="2.40.30.10">
    <property type="entry name" value="Translation factors"/>
    <property type="match status" value="1"/>
</dbReference>
<dbReference type="GO" id="GO:0003743">
    <property type="term" value="F:translation initiation factor activity"/>
    <property type="evidence" value="ECO:0007669"/>
    <property type="project" value="TreeGrafter"/>
</dbReference>
<gene>
    <name evidence="4" type="ORF">H0E87_006554</name>
</gene>
<dbReference type="Pfam" id="PF22042">
    <property type="entry name" value="EF-G_D2"/>
    <property type="match status" value="1"/>
</dbReference>
<dbReference type="GO" id="GO:0005525">
    <property type="term" value="F:GTP binding"/>
    <property type="evidence" value="ECO:0007669"/>
    <property type="project" value="UniProtKB-KW"/>
</dbReference>
<dbReference type="InterPro" id="IPR053905">
    <property type="entry name" value="EF-G-like_DII"/>
</dbReference>
<dbReference type="InterPro" id="IPR009000">
    <property type="entry name" value="Transl_B-barrel_sf"/>
</dbReference>
<feature type="domain" description="Elongation factor G-like" evidence="3">
    <location>
        <begin position="13"/>
        <end position="90"/>
    </location>
</feature>
<comment type="caution">
    <text evidence="4">The sequence shown here is derived from an EMBL/GenBank/DDBJ whole genome shotgun (WGS) entry which is preliminary data.</text>
</comment>
<dbReference type="InterPro" id="IPR015760">
    <property type="entry name" value="TIF_IF2"/>
</dbReference>
<organism evidence="4 5">
    <name type="scientific">Populus deltoides</name>
    <name type="common">Eastern poplar</name>
    <name type="synonym">Eastern cottonwood</name>
    <dbReference type="NCBI Taxonomy" id="3696"/>
    <lineage>
        <taxon>Eukaryota</taxon>
        <taxon>Viridiplantae</taxon>
        <taxon>Streptophyta</taxon>
        <taxon>Embryophyta</taxon>
        <taxon>Tracheophyta</taxon>
        <taxon>Spermatophyta</taxon>
        <taxon>Magnoliopsida</taxon>
        <taxon>eudicotyledons</taxon>
        <taxon>Gunneridae</taxon>
        <taxon>Pentapetalae</taxon>
        <taxon>rosids</taxon>
        <taxon>fabids</taxon>
        <taxon>Malpighiales</taxon>
        <taxon>Salicaceae</taxon>
        <taxon>Saliceae</taxon>
        <taxon>Populus</taxon>
    </lineage>
</organism>
<dbReference type="Proteomes" id="UP000807159">
    <property type="component" value="Chromosome 3"/>
</dbReference>
<proteinExistence type="predicted"/>
<evidence type="ECO:0000256" key="1">
    <source>
        <dbReference type="ARBA" id="ARBA00022741"/>
    </source>
</evidence>
<sequence length="124" mass="13363">MMDLKARVDGHAQDYVEEARLDKGRGPLATAVVKVGTLVCGQNVVVGSGWGRIMGIRDTLGKLTERARLAMPAVIEGLKGPPVAGDGVTVVGSEERAIMLSAGRKRKYEKNRLREIDHGAKDRN</sequence>
<dbReference type="PANTHER" id="PTHR43381">
    <property type="entry name" value="TRANSLATION INITIATION FACTOR IF-2-RELATED"/>
    <property type="match status" value="1"/>
</dbReference>
<keyword evidence="1" id="KW-0547">Nucleotide-binding</keyword>
<dbReference type="AlphaFoldDB" id="A0A8T2Z8H1"/>
<keyword evidence="2" id="KW-0342">GTP-binding</keyword>
<protein>
    <recommendedName>
        <fullName evidence="3">Elongation factor G-like domain-containing protein</fullName>
    </recommendedName>
</protein>
<dbReference type="EMBL" id="JACEGQ020000003">
    <property type="protein sequence ID" value="KAH8513312.1"/>
    <property type="molecule type" value="Genomic_DNA"/>
</dbReference>
<reference evidence="4" key="1">
    <citation type="journal article" date="2021" name="J. Hered.">
        <title>Genome Assembly of Salicaceae Populus deltoides (Eastern Cottonwood) I-69 Based on Nanopore Sequencing and Hi-C Technologies.</title>
        <authorList>
            <person name="Bai S."/>
            <person name="Wu H."/>
            <person name="Zhang J."/>
            <person name="Pan Z."/>
            <person name="Zhao W."/>
            <person name="Li Z."/>
            <person name="Tong C."/>
        </authorList>
    </citation>
    <scope>NUCLEOTIDE SEQUENCE</scope>
    <source>
        <tissue evidence="4">Leaf</tissue>
    </source>
</reference>